<evidence type="ECO:0000259" key="1">
    <source>
        <dbReference type="PROSITE" id="PS51831"/>
    </source>
</evidence>
<dbReference type="PANTHER" id="PTHR46246">
    <property type="entry name" value="GUANOSINE-3',5'-BIS(DIPHOSPHATE) 3'-PYROPHOSPHOHYDROLASE MESH1"/>
    <property type="match status" value="1"/>
</dbReference>
<dbReference type="InterPro" id="IPR006674">
    <property type="entry name" value="HD_domain"/>
</dbReference>
<dbReference type="RefSeq" id="WP_148567268.1">
    <property type="nucleotide sequence ID" value="NZ_RXYA01000008.1"/>
</dbReference>
<dbReference type="Proteomes" id="UP000616595">
    <property type="component" value="Unassembled WGS sequence"/>
</dbReference>
<feature type="domain" description="HD" evidence="1">
    <location>
        <begin position="26"/>
        <end position="123"/>
    </location>
</feature>
<proteinExistence type="predicted"/>
<evidence type="ECO:0000313" key="3">
    <source>
        <dbReference type="Proteomes" id="UP000616595"/>
    </source>
</evidence>
<dbReference type="InterPro" id="IPR052194">
    <property type="entry name" value="MESH1"/>
</dbReference>
<dbReference type="SUPFAM" id="SSF109604">
    <property type="entry name" value="HD-domain/PDEase-like"/>
    <property type="match status" value="1"/>
</dbReference>
<reference evidence="2" key="1">
    <citation type="submission" date="2019-10" db="EMBL/GenBank/DDBJ databases">
        <authorList>
            <person name="Ross D.E."/>
            <person name="Gulliver D."/>
        </authorList>
    </citation>
    <scope>NUCLEOTIDE SEQUENCE</scope>
    <source>
        <strain evidence="2">DER-2019</strain>
    </source>
</reference>
<dbReference type="PANTHER" id="PTHR46246:SF1">
    <property type="entry name" value="GUANOSINE-3',5'-BIS(DIPHOSPHATE) 3'-PYROPHOSPHOHYDROLASE MESH1"/>
    <property type="match status" value="1"/>
</dbReference>
<keyword evidence="3" id="KW-1185">Reference proteome</keyword>
<evidence type="ECO:0000313" key="2">
    <source>
        <dbReference type="EMBL" id="MBC3889608.1"/>
    </source>
</evidence>
<dbReference type="SMART" id="SM00471">
    <property type="entry name" value="HDc"/>
    <property type="match status" value="1"/>
</dbReference>
<dbReference type="InterPro" id="IPR003607">
    <property type="entry name" value="HD/PDEase_dom"/>
</dbReference>
<accession>A0A923KXP2</accession>
<reference evidence="2" key="2">
    <citation type="submission" date="2020-10" db="EMBL/GenBank/DDBJ databases">
        <title>Comparative genomics of the Acetobacterium genus.</title>
        <authorList>
            <person name="Marshall C."/>
            <person name="May H."/>
            <person name="Norman S."/>
        </authorList>
    </citation>
    <scope>NUCLEOTIDE SEQUENCE</scope>
    <source>
        <strain evidence="2">DER-2019</strain>
    </source>
</reference>
<gene>
    <name evidence="2" type="ORF">GH810_14945</name>
</gene>
<dbReference type="Pfam" id="PF13328">
    <property type="entry name" value="HD_4"/>
    <property type="match status" value="1"/>
</dbReference>
<sequence>MSVLKAIEFSANAHLGYFRKGSRVPYITHPFEVAKILAAAVDSETNEALICAGLLHDTVEDTETTMEIIQQEFGTEVAALVASDSEDKTLSWEKRKKNTIDFLENEATRDMQLLACADKLANLRSIKKDYAIMGDEVWNIFVRGKEKQAWYYKGVLNSLKSLDTFSMYREFNQLVQELFD</sequence>
<dbReference type="AlphaFoldDB" id="A0A923KXP2"/>
<dbReference type="CDD" id="cd00077">
    <property type="entry name" value="HDc"/>
    <property type="match status" value="1"/>
</dbReference>
<comment type="caution">
    <text evidence="2">The sequence shown here is derived from an EMBL/GenBank/DDBJ whole genome shotgun (WGS) entry which is preliminary data.</text>
</comment>
<dbReference type="Gene3D" id="1.10.3210.10">
    <property type="entry name" value="Hypothetical protein af1432"/>
    <property type="match status" value="1"/>
</dbReference>
<dbReference type="PROSITE" id="PS51831">
    <property type="entry name" value="HD"/>
    <property type="match status" value="1"/>
</dbReference>
<dbReference type="GO" id="GO:0008893">
    <property type="term" value="F:guanosine-3',5'-bis(diphosphate) 3'-diphosphatase activity"/>
    <property type="evidence" value="ECO:0007669"/>
    <property type="project" value="TreeGrafter"/>
</dbReference>
<name>A0A923KXP2_9FIRM</name>
<dbReference type="OrthoDB" id="9802385at2"/>
<organism evidence="2 3">
    <name type="scientific">Acetobacterium paludosum</name>
    <dbReference type="NCBI Taxonomy" id="52693"/>
    <lineage>
        <taxon>Bacteria</taxon>
        <taxon>Bacillati</taxon>
        <taxon>Bacillota</taxon>
        <taxon>Clostridia</taxon>
        <taxon>Eubacteriales</taxon>
        <taxon>Eubacteriaceae</taxon>
        <taxon>Acetobacterium</taxon>
    </lineage>
</organism>
<protein>
    <submittedName>
        <fullName evidence="2">HD domain-containing protein</fullName>
    </submittedName>
</protein>
<dbReference type="EMBL" id="WJBD01000021">
    <property type="protein sequence ID" value="MBC3889608.1"/>
    <property type="molecule type" value="Genomic_DNA"/>
</dbReference>